<feature type="region of interest" description="Disordered" evidence="1">
    <location>
        <begin position="76"/>
        <end position="96"/>
    </location>
</feature>
<accession>A0A383AYE3</accession>
<evidence type="ECO:0000256" key="1">
    <source>
        <dbReference type="SAM" id="MobiDB-lite"/>
    </source>
</evidence>
<dbReference type="EMBL" id="UINC01195600">
    <property type="protein sequence ID" value="SVE12235.1"/>
    <property type="molecule type" value="Genomic_DNA"/>
</dbReference>
<evidence type="ECO:0000313" key="2">
    <source>
        <dbReference type="EMBL" id="SVE12235.1"/>
    </source>
</evidence>
<protein>
    <submittedName>
        <fullName evidence="2">Uncharacterized protein</fullName>
    </submittedName>
</protein>
<gene>
    <name evidence="2" type="ORF">METZ01_LOCUS465089</name>
</gene>
<dbReference type="AlphaFoldDB" id="A0A383AYE3"/>
<name>A0A383AYE3_9ZZZZ</name>
<reference evidence="2" key="1">
    <citation type="submission" date="2018-05" db="EMBL/GenBank/DDBJ databases">
        <authorList>
            <person name="Lanie J.A."/>
            <person name="Ng W.-L."/>
            <person name="Kazmierczak K.M."/>
            <person name="Andrzejewski T.M."/>
            <person name="Davidsen T.M."/>
            <person name="Wayne K.J."/>
            <person name="Tettelin H."/>
            <person name="Glass J.I."/>
            <person name="Rusch D."/>
            <person name="Podicherti R."/>
            <person name="Tsui H.-C.T."/>
            <person name="Winkler M.E."/>
        </authorList>
    </citation>
    <scope>NUCLEOTIDE SEQUENCE</scope>
</reference>
<feature type="non-terminal residue" evidence="2">
    <location>
        <position position="1"/>
    </location>
</feature>
<proteinExistence type="predicted"/>
<sequence>GLSVTKLLQSQKITQKETKVIIEHFSVLRDELDEVIEKPDKDLKESYKYLKKPQLRRFLKFMDGILNECTTYIATSKKPRKSTTQTTLDSNIEELA</sequence>
<organism evidence="2">
    <name type="scientific">marine metagenome</name>
    <dbReference type="NCBI Taxonomy" id="408172"/>
    <lineage>
        <taxon>unclassified sequences</taxon>
        <taxon>metagenomes</taxon>
        <taxon>ecological metagenomes</taxon>
    </lineage>
</organism>